<dbReference type="Pfam" id="PF01607">
    <property type="entry name" value="CBM_14"/>
    <property type="match status" value="2"/>
</dbReference>
<comment type="catalytic activity">
    <reaction evidence="1">
        <text>Random endo-hydrolysis of N-acetyl-beta-D-glucosaminide (1-&gt;4)-beta-linkages in chitin and chitodextrins.</text>
        <dbReference type="EC" id="3.2.1.14"/>
    </reaction>
</comment>
<keyword evidence="6" id="KW-0119">Carbohydrate metabolism</keyword>
<keyword evidence="6" id="KW-0146">Chitin degradation</keyword>
<evidence type="ECO:0000256" key="8">
    <source>
        <dbReference type="ARBA" id="ARBA00023180"/>
    </source>
</evidence>
<dbReference type="InterPro" id="IPR051940">
    <property type="entry name" value="Chitin_bind-dev_reg"/>
</dbReference>
<dbReference type="SUPFAM" id="SSF57625">
    <property type="entry name" value="Invertebrate chitin-binding proteins"/>
    <property type="match status" value="2"/>
</dbReference>
<dbReference type="InterPro" id="IPR036508">
    <property type="entry name" value="Chitin-bd_dom_sf"/>
</dbReference>
<dbReference type="Gene3D" id="3.20.20.80">
    <property type="entry name" value="Glycosidases"/>
    <property type="match status" value="2"/>
</dbReference>
<keyword evidence="7" id="KW-1015">Disulfide bond</keyword>
<keyword evidence="3" id="KW-0147">Chitin-binding</keyword>
<evidence type="ECO:0000256" key="6">
    <source>
        <dbReference type="ARBA" id="ARBA00023024"/>
    </source>
</evidence>
<evidence type="ECO:0000256" key="5">
    <source>
        <dbReference type="ARBA" id="ARBA00022737"/>
    </source>
</evidence>
<keyword evidence="4" id="KW-0732">Signal</keyword>
<keyword evidence="5" id="KW-0677">Repeat</keyword>
<dbReference type="SMART" id="SM00494">
    <property type="entry name" value="ChtBD2"/>
    <property type="match status" value="2"/>
</dbReference>
<name>A0A6P9BI72_PANGU</name>
<dbReference type="GeneID" id="117663978"/>
<dbReference type="InterPro" id="IPR002557">
    <property type="entry name" value="Chitin-bd_dom"/>
</dbReference>
<feature type="domain" description="Chitin-binding type-2" evidence="9">
    <location>
        <begin position="147"/>
        <end position="204"/>
    </location>
</feature>
<evidence type="ECO:0000256" key="2">
    <source>
        <dbReference type="ARBA" id="ARBA00012729"/>
    </source>
</evidence>
<dbReference type="AlphaFoldDB" id="A0A6P9BI72"/>
<dbReference type="EC" id="3.2.1.14" evidence="2"/>
<dbReference type="Proteomes" id="UP001652622">
    <property type="component" value="Unplaced"/>
</dbReference>
<accession>A0A6P9BI72</accession>
<evidence type="ECO:0000313" key="10">
    <source>
        <dbReference type="Proteomes" id="UP001652622"/>
    </source>
</evidence>
<dbReference type="PANTHER" id="PTHR23301:SF0">
    <property type="entry name" value="CHITIN-BINDING TYPE-2 DOMAIN-CONTAINING PROTEIN-RELATED"/>
    <property type="match status" value="1"/>
</dbReference>
<dbReference type="KEGG" id="pgut:117663978"/>
<keyword evidence="10" id="KW-1185">Reference proteome</keyword>
<sequence length="252" mass="28446">MDCEHGFKALGNVVVKGSSLSPDLPSYRCVNETILVRGKLRPIWEEIGHVKHTNIGVWGVARDPYVAPDSIPVWTFVFGKNRNIHAKTVYALNQNKVMNEKYASILLMKKNHSVCAALESTEPTGSPFITLIPASTLNPRLHISDPSTFCNDKPDGNYAYPANPHKYYRCSNGQTVVMNCPGGLVYNAIKDWPSDLIVDEFCKDKLNGNYSYPPDPHKYYVCCDGNTELKDCPPDQIFINFERQCSWPRRFL</sequence>
<evidence type="ECO:0000259" key="9">
    <source>
        <dbReference type="PROSITE" id="PS50940"/>
    </source>
</evidence>
<reference evidence="11" key="1">
    <citation type="submission" date="2025-08" db="UniProtKB">
        <authorList>
            <consortium name="RefSeq"/>
        </authorList>
    </citation>
    <scope>IDENTIFICATION</scope>
    <source>
        <tissue evidence="11">Blood</tissue>
    </source>
</reference>
<dbReference type="GO" id="GO:0008061">
    <property type="term" value="F:chitin binding"/>
    <property type="evidence" value="ECO:0007669"/>
    <property type="project" value="UniProtKB-KW"/>
</dbReference>
<evidence type="ECO:0000256" key="1">
    <source>
        <dbReference type="ARBA" id="ARBA00000822"/>
    </source>
</evidence>
<dbReference type="InParanoid" id="A0A6P9BI72"/>
<dbReference type="GO" id="GO:0008843">
    <property type="term" value="F:endochitinase activity"/>
    <property type="evidence" value="ECO:0007669"/>
    <property type="project" value="UniProtKB-EC"/>
</dbReference>
<dbReference type="GO" id="GO:0006032">
    <property type="term" value="P:chitin catabolic process"/>
    <property type="evidence" value="ECO:0007669"/>
    <property type="project" value="UniProtKB-KW"/>
</dbReference>
<dbReference type="GO" id="GO:0005576">
    <property type="term" value="C:extracellular region"/>
    <property type="evidence" value="ECO:0007669"/>
    <property type="project" value="InterPro"/>
</dbReference>
<evidence type="ECO:0000256" key="4">
    <source>
        <dbReference type="ARBA" id="ARBA00022729"/>
    </source>
</evidence>
<organism evidence="10 11">
    <name type="scientific">Pantherophis guttatus</name>
    <name type="common">Corn snake</name>
    <name type="synonym">Elaphe guttata</name>
    <dbReference type="NCBI Taxonomy" id="94885"/>
    <lineage>
        <taxon>Eukaryota</taxon>
        <taxon>Metazoa</taxon>
        <taxon>Chordata</taxon>
        <taxon>Craniata</taxon>
        <taxon>Vertebrata</taxon>
        <taxon>Euteleostomi</taxon>
        <taxon>Lepidosauria</taxon>
        <taxon>Squamata</taxon>
        <taxon>Bifurcata</taxon>
        <taxon>Unidentata</taxon>
        <taxon>Episquamata</taxon>
        <taxon>Toxicofera</taxon>
        <taxon>Serpentes</taxon>
        <taxon>Colubroidea</taxon>
        <taxon>Colubridae</taxon>
        <taxon>Colubrinae</taxon>
        <taxon>Pantherophis</taxon>
    </lineage>
</organism>
<evidence type="ECO:0000256" key="7">
    <source>
        <dbReference type="ARBA" id="ARBA00023157"/>
    </source>
</evidence>
<keyword evidence="8" id="KW-0325">Glycoprotein</keyword>
<proteinExistence type="predicted"/>
<gene>
    <name evidence="11" type="primary">LOC117663978</name>
</gene>
<keyword evidence="6" id="KW-0624">Polysaccharide degradation</keyword>
<evidence type="ECO:0000313" key="11">
    <source>
        <dbReference type="RefSeq" id="XP_034270533.1"/>
    </source>
</evidence>
<dbReference type="PANTHER" id="PTHR23301">
    <property type="entry name" value="CHITIN BINDING PERITROPHIN-A"/>
    <property type="match status" value="1"/>
</dbReference>
<dbReference type="PROSITE" id="PS50940">
    <property type="entry name" value="CHIT_BIND_II"/>
    <property type="match status" value="1"/>
</dbReference>
<evidence type="ECO:0000256" key="3">
    <source>
        <dbReference type="ARBA" id="ARBA00022669"/>
    </source>
</evidence>
<dbReference type="RefSeq" id="XP_034270533.1">
    <property type="nucleotide sequence ID" value="XM_034414642.1"/>
</dbReference>
<protein>
    <recommendedName>
        <fullName evidence="2">chitinase</fullName>
        <ecNumber evidence="2">3.2.1.14</ecNumber>
    </recommendedName>
</protein>